<dbReference type="EMBL" id="NJIH01000004">
    <property type="protein sequence ID" value="OWT62001.1"/>
    <property type="molecule type" value="Genomic_DNA"/>
</dbReference>
<evidence type="ECO:0000313" key="2">
    <source>
        <dbReference type="Proteomes" id="UP000214603"/>
    </source>
</evidence>
<reference evidence="2" key="1">
    <citation type="submission" date="2017-06" db="EMBL/GenBank/DDBJ databases">
        <title>Herbaspirillum phytohormonus sp. nov., isolated from the root nodule of Robinia pseudoacacia in lead-zinc mine.</title>
        <authorList>
            <person name="Fan M."/>
            <person name="Lin Y."/>
        </authorList>
    </citation>
    <scope>NUCLEOTIDE SEQUENCE [LARGE SCALE GENOMIC DNA]</scope>
    <source>
        <strain evidence="2">SC-089</strain>
    </source>
</reference>
<dbReference type="Proteomes" id="UP000214603">
    <property type="component" value="Unassembled WGS sequence"/>
</dbReference>
<dbReference type="RefSeq" id="WP_088603089.1">
    <property type="nucleotide sequence ID" value="NZ_NJIH01000004.1"/>
</dbReference>
<accession>A0A225MRA2</accession>
<comment type="caution">
    <text evidence="1">The sequence shown here is derived from an EMBL/GenBank/DDBJ whole genome shotgun (WGS) entry which is preliminary data.</text>
</comment>
<evidence type="ECO:0000313" key="1">
    <source>
        <dbReference type="EMBL" id="OWT62001.1"/>
    </source>
</evidence>
<name>A0A225MRA2_9BURK</name>
<gene>
    <name evidence="1" type="ORF">CEY11_09335</name>
</gene>
<protein>
    <submittedName>
        <fullName evidence="1">Uncharacterized protein</fullName>
    </submittedName>
</protein>
<proteinExistence type="predicted"/>
<sequence length="73" mass="8146">MTPTTRHAIQYLRQARDLVQQATIDRKRLSQWDALASLEPGVPCAAYGMAKDAFRHARDLPIAIRRLGSKGDA</sequence>
<dbReference type="AlphaFoldDB" id="A0A225MRA2"/>
<organism evidence="1 2">
    <name type="scientific">Candidimonas nitroreducens</name>
    <dbReference type="NCBI Taxonomy" id="683354"/>
    <lineage>
        <taxon>Bacteria</taxon>
        <taxon>Pseudomonadati</taxon>
        <taxon>Pseudomonadota</taxon>
        <taxon>Betaproteobacteria</taxon>
        <taxon>Burkholderiales</taxon>
        <taxon>Alcaligenaceae</taxon>
        <taxon>Candidimonas</taxon>
    </lineage>
</organism>
<keyword evidence="2" id="KW-1185">Reference proteome</keyword>